<dbReference type="PANTHER" id="PTHR30193:SF41">
    <property type="entry name" value="DIACETYLCHITOBIOSE UPTAKE SYSTEM PERMEASE PROTEIN NGCF"/>
    <property type="match status" value="1"/>
</dbReference>
<evidence type="ECO:0000313" key="9">
    <source>
        <dbReference type="EMBL" id="RKF19795.1"/>
    </source>
</evidence>
<evidence type="ECO:0000256" key="1">
    <source>
        <dbReference type="ARBA" id="ARBA00004651"/>
    </source>
</evidence>
<sequence length="309" mass="34703">MPQDTTSLSQGKAQTSWFSRNNQGGRLWTLLLFLPPALCLFTLFVVVPLFEASFFSFYRWNGIGELNNYLGLQNYSKVIGHSAFHTAIGNTLKIVAVSLLIQLPLALSVALCVYKQSWANTVFRLIFFLPYILAEVVAGLIWKFIYDGNYGVVNMFTEFFGLENYFILGDKQWAFAAILIVIIWKYFGFHMMIFIAALQGVPNDLVEAAKIDGATRLQTTFLIKIPLIKHAIILSMFFSILGALQLFDLIIPLTNGGPSHSSHSIVSYLYTFGISRMRIGFGSAIGVLLFIACVVFAFTYQNAFMKDKK</sequence>
<dbReference type="GO" id="GO:0005886">
    <property type="term" value="C:plasma membrane"/>
    <property type="evidence" value="ECO:0007669"/>
    <property type="project" value="UniProtKB-SubCell"/>
</dbReference>
<dbReference type="RefSeq" id="WP_120353800.1">
    <property type="nucleotide sequence ID" value="NZ_RAQO01000004.1"/>
</dbReference>
<dbReference type="GO" id="GO:0055085">
    <property type="term" value="P:transmembrane transport"/>
    <property type="evidence" value="ECO:0007669"/>
    <property type="project" value="InterPro"/>
</dbReference>
<dbReference type="Pfam" id="PF00528">
    <property type="entry name" value="BPD_transp_1"/>
    <property type="match status" value="1"/>
</dbReference>
<dbReference type="Gene3D" id="1.10.3720.10">
    <property type="entry name" value="MetI-like"/>
    <property type="match status" value="1"/>
</dbReference>
<dbReference type="AlphaFoldDB" id="A0A420EGF7"/>
<keyword evidence="5 7" id="KW-1133">Transmembrane helix</keyword>
<proteinExistence type="inferred from homology"/>
<evidence type="ECO:0000256" key="7">
    <source>
        <dbReference type="RuleBase" id="RU363032"/>
    </source>
</evidence>
<feature type="transmembrane region" description="Helical" evidence="7">
    <location>
        <begin position="94"/>
        <end position="114"/>
    </location>
</feature>
<evidence type="ECO:0000256" key="2">
    <source>
        <dbReference type="ARBA" id="ARBA00022448"/>
    </source>
</evidence>
<accession>A0A420EGF7</accession>
<keyword evidence="2 7" id="KW-0813">Transport</keyword>
<feature type="transmembrane region" description="Helical" evidence="7">
    <location>
        <begin position="27"/>
        <end position="50"/>
    </location>
</feature>
<keyword evidence="6 7" id="KW-0472">Membrane</keyword>
<keyword evidence="3" id="KW-1003">Cell membrane</keyword>
<dbReference type="CDD" id="cd06261">
    <property type="entry name" value="TM_PBP2"/>
    <property type="match status" value="1"/>
</dbReference>
<protein>
    <submittedName>
        <fullName evidence="9">Sugar ABC transporter permease</fullName>
    </submittedName>
</protein>
<feature type="domain" description="ABC transmembrane type-1" evidence="8">
    <location>
        <begin position="88"/>
        <end position="300"/>
    </location>
</feature>
<dbReference type="EMBL" id="RAQO01000004">
    <property type="protein sequence ID" value="RKF19795.1"/>
    <property type="molecule type" value="Genomic_DNA"/>
</dbReference>
<keyword evidence="10" id="KW-1185">Reference proteome</keyword>
<dbReference type="SUPFAM" id="SSF161098">
    <property type="entry name" value="MetI-like"/>
    <property type="match status" value="1"/>
</dbReference>
<evidence type="ECO:0000256" key="3">
    <source>
        <dbReference type="ARBA" id="ARBA00022475"/>
    </source>
</evidence>
<comment type="caution">
    <text evidence="9">The sequence shown here is derived from an EMBL/GenBank/DDBJ whole genome shotgun (WGS) entry which is preliminary data.</text>
</comment>
<feature type="transmembrane region" description="Helical" evidence="7">
    <location>
        <begin position="126"/>
        <end position="145"/>
    </location>
</feature>
<evidence type="ECO:0000259" key="8">
    <source>
        <dbReference type="PROSITE" id="PS50928"/>
    </source>
</evidence>
<dbReference type="InterPro" id="IPR000515">
    <property type="entry name" value="MetI-like"/>
</dbReference>
<dbReference type="PROSITE" id="PS50928">
    <property type="entry name" value="ABC_TM1"/>
    <property type="match status" value="1"/>
</dbReference>
<comment type="similarity">
    <text evidence="7">Belongs to the binding-protein-dependent transport system permease family.</text>
</comment>
<name>A0A420EGF7_9ALTE</name>
<feature type="transmembrane region" description="Helical" evidence="7">
    <location>
        <begin position="231"/>
        <end position="251"/>
    </location>
</feature>
<dbReference type="Proteomes" id="UP000286482">
    <property type="component" value="Unassembled WGS sequence"/>
</dbReference>
<reference evidence="9 10" key="1">
    <citation type="submission" date="2018-09" db="EMBL/GenBank/DDBJ databases">
        <authorList>
            <person name="Wang Z."/>
        </authorList>
    </citation>
    <scope>NUCLEOTIDE SEQUENCE [LARGE SCALE GENOMIC DNA]</scope>
    <source>
        <strain evidence="9 10">ALS 81</strain>
    </source>
</reference>
<gene>
    <name evidence="9" type="ORF">DBZ36_04875</name>
</gene>
<dbReference type="PANTHER" id="PTHR30193">
    <property type="entry name" value="ABC TRANSPORTER PERMEASE PROTEIN"/>
    <property type="match status" value="1"/>
</dbReference>
<evidence type="ECO:0000256" key="5">
    <source>
        <dbReference type="ARBA" id="ARBA00022989"/>
    </source>
</evidence>
<feature type="transmembrane region" description="Helical" evidence="7">
    <location>
        <begin position="279"/>
        <end position="300"/>
    </location>
</feature>
<dbReference type="InterPro" id="IPR035906">
    <property type="entry name" value="MetI-like_sf"/>
</dbReference>
<dbReference type="OrthoDB" id="9785347at2"/>
<dbReference type="InterPro" id="IPR051393">
    <property type="entry name" value="ABC_transporter_permease"/>
</dbReference>
<evidence type="ECO:0000256" key="4">
    <source>
        <dbReference type="ARBA" id="ARBA00022692"/>
    </source>
</evidence>
<keyword evidence="4 7" id="KW-0812">Transmembrane</keyword>
<organism evidence="9 10">
    <name type="scientific">Alginatibacterium sediminis</name>
    <dbReference type="NCBI Taxonomy" id="2164068"/>
    <lineage>
        <taxon>Bacteria</taxon>
        <taxon>Pseudomonadati</taxon>
        <taxon>Pseudomonadota</taxon>
        <taxon>Gammaproteobacteria</taxon>
        <taxon>Alteromonadales</taxon>
        <taxon>Alteromonadaceae</taxon>
        <taxon>Alginatibacterium</taxon>
    </lineage>
</organism>
<feature type="transmembrane region" description="Helical" evidence="7">
    <location>
        <begin position="173"/>
        <end position="198"/>
    </location>
</feature>
<evidence type="ECO:0000256" key="6">
    <source>
        <dbReference type="ARBA" id="ARBA00023136"/>
    </source>
</evidence>
<comment type="subcellular location">
    <subcellularLocation>
        <location evidence="1 7">Cell membrane</location>
        <topology evidence="1 7">Multi-pass membrane protein</topology>
    </subcellularLocation>
</comment>
<evidence type="ECO:0000313" key="10">
    <source>
        <dbReference type="Proteomes" id="UP000286482"/>
    </source>
</evidence>